<feature type="region of interest" description="Disordered" evidence="1">
    <location>
        <begin position="37"/>
        <end position="229"/>
    </location>
</feature>
<organism evidence="2">
    <name type="scientific">Oryza brachyantha</name>
    <name type="common">malo sina</name>
    <dbReference type="NCBI Taxonomy" id="4533"/>
    <lineage>
        <taxon>Eukaryota</taxon>
        <taxon>Viridiplantae</taxon>
        <taxon>Streptophyta</taxon>
        <taxon>Embryophyta</taxon>
        <taxon>Tracheophyta</taxon>
        <taxon>Spermatophyta</taxon>
        <taxon>Magnoliopsida</taxon>
        <taxon>Liliopsida</taxon>
        <taxon>Poales</taxon>
        <taxon>Poaceae</taxon>
        <taxon>BOP clade</taxon>
        <taxon>Oryzoideae</taxon>
        <taxon>Oryzeae</taxon>
        <taxon>Oryzinae</taxon>
        <taxon>Oryza</taxon>
    </lineage>
</organism>
<feature type="compositionally biased region" description="Low complexity" evidence="1">
    <location>
        <begin position="85"/>
        <end position="102"/>
    </location>
</feature>
<dbReference type="HOGENOM" id="CLU_079200_0_0_1"/>
<name>J3N648_ORYBR</name>
<reference evidence="2" key="1">
    <citation type="journal article" date="2013" name="Nat. Commun.">
        <title>Whole-genome sequencing of Oryza brachyantha reveals mechanisms underlying Oryza genome evolution.</title>
        <authorList>
            <person name="Chen J."/>
            <person name="Huang Q."/>
            <person name="Gao D."/>
            <person name="Wang J."/>
            <person name="Lang Y."/>
            <person name="Liu T."/>
            <person name="Li B."/>
            <person name="Bai Z."/>
            <person name="Luis Goicoechea J."/>
            <person name="Liang C."/>
            <person name="Chen C."/>
            <person name="Zhang W."/>
            <person name="Sun S."/>
            <person name="Liao Y."/>
            <person name="Zhang X."/>
            <person name="Yang L."/>
            <person name="Song C."/>
            <person name="Wang M."/>
            <person name="Shi J."/>
            <person name="Liu G."/>
            <person name="Liu J."/>
            <person name="Zhou H."/>
            <person name="Zhou W."/>
            <person name="Yu Q."/>
            <person name="An N."/>
            <person name="Chen Y."/>
            <person name="Cai Q."/>
            <person name="Wang B."/>
            <person name="Liu B."/>
            <person name="Min J."/>
            <person name="Huang Y."/>
            <person name="Wu H."/>
            <person name="Li Z."/>
            <person name="Zhang Y."/>
            <person name="Yin Y."/>
            <person name="Song W."/>
            <person name="Jiang J."/>
            <person name="Jackson S.A."/>
            <person name="Wing R.A."/>
            <person name="Wang J."/>
            <person name="Chen M."/>
        </authorList>
    </citation>
    <scope>NUCLEOTIDE SEQUENCE [LARGE SCALE GENOMIC DNA]</scope>
    <source>
        <strain evidence="2">cv. IRGC 101232</strain>
    </source>
</reference>
<feature type="compositionally biased region" description="Polar residues" evidence="1">
    <location>
        <begin position="117"/>
        <end position="126"/>
    </location>
</feature>
<dbReference type="EnsemblPlants" id="OB11G12840.1">
    <property type="protein sequence ID" value="OB11G12840.1"/>
    <property type="gene ID" value="OB11G12840"/>
</dbReference>
<accession>J3N648</accession>
<dbReference type="GO" id="GO:0016071">
    <property type="term" value="P:mRNA metabolic process"/>
    <property type="evidence" value="ECO:0007669"/>
    <property type="project" value="UniProtKB-ARBA"/>
</dbReference>
<dbReference type="KEGG" id="obr:102710345"/>
<protein>
    <submittedName>
        <fullName evidence="2">Uncharacterized protein</fullName>
    </submittedName>
</protein>
<sequence>MSAAALPPLLPTPPRSKMLPLLPTPCLIILPASFATEASKAPKPSRADAVDRWDAHKKLSGSATPTPRAPSRSINLSPNRAASCGSKELGSSAPSSSSTCSGGKPGRADTCERWDTNKANQSNRPPASSERWDINKIKNPSSRTPSLSSERLDSSTNKRPTASRGSSSPERWDINKKHRSQDNAATALGPASDGPQLTTVKPHPQFAGATFSTSPAPSMLPMPTFLLAR</sequence>
<evidence type="ECO:0000256" key="1">
    <source>
        <dbReference type="SAM" id="MobiDB-lite"/>
    </source>
</evidence>
<dbReference type="InterPro" id="IPR028322">
    <property type="entry name" value="PNRC-like_rgn"/>
</dbReference>
<dbReference type="PANTHER" id="PTHR35361:SF1">
    <property type="entry name" value="OS08G0443700 PROTEIN"/>
    <property type="match status" value="1"/>
</dbReference>
<feature type="compositionally biased region" description="Basic and acidic residues" evidence="1">
    <location>
        <begin position="45"/>
        <end position="57"/>
    </location>
</feature>
<dbReference type="OMA" id="CERWDTN"/>
<dbReference type="Proteomes" id="UP000006038">
    <property type="component" value="Chromosome 11"/>
</dbReference>
<gene>
    <name evidence="2" type="primary">LOC102710345</name>
</gene>
<feature type="compositionally biased region" description="Polar residues" evidence="1">
    <location>
        <begin position="138"/>
        <end position="169"/>
    </location>
</feature>
<dbReference type="PANTHER" id="PTHR35361">
    <property type="entry name" value="OS08G0443700 PROTEIN"/>
    <property type="match status" value="1"/>
</dbReference>
<dbReference type="GeneID" id="102710345"/>
<dbReference type="Gramene" id="OB11G12840.1">
    <property type="protein sequence ID" value="OB11G12840.1"/>
    <property type="gene ID" value="OB11G12840"/>
</dbReference>
<keyword evidence="3" id="KW-1185">Reference proteome</keyword>
<dbReference type="Pfam" id="PF15365">
    <property type="entry name" value="PNRC"/>
    <property type="match status" value="1"/>
</dbReference>
<dbReference type="AlphaFoldDB" id="J3N648"/>
<reference evidence="2" key="2">
    <citation type="submission" date="2013-04" db="UniProtKB">
        <authorList>
            <consortium name="EnsemblPlants"/>
        </authorList>
    </citation>
    <scope>IDENTIFICATION</scope>
</reference>
<evidence type="ECO:0000313" key="3">
    <source>
        <dbReference type="Proteomes" id="UP000006038"/>
    </source>
</evidence>
<evidence type="ECO:0000313" key="2">
    <source>
        <dbReference type="EnsemblPlants" id="OB11G12840.1"/>
    </source>
</evidence>
<dbReference type="RefSeq" id="XP_006663221.1">
    <property type="nucleotide sequence ID" value="XM_006663158.3"/>
</dbReference>
<proteinExistence type="predicted"/>
<dbReference type="OrthoDB" id="675880at2759"/>
<feature type="compositionally biased region" description="Basic and acidic residues" evidence="1">
    <location>
        <begin position="106"/>
        <end position="116"/>
    </location>
</feature>